<evidence type="ECO:0000259" key="4">
    <source>
        <dbReference type="Pfam" id="PF15902"/>
    </source>
</evidence>
<sequence precursor="true">MFRCLVIGCLVLCASNFSLVSLAQDTDTPADSAPGIKSDTASSLKFRSIGPALMSGRILDIAVDPTRRSTWYIATVGGVWKTSNAGVTWQSIFDKQGSYSIGCVTIDPTDRFTIWVGTGENNSQRSVGYGDGVYKSTDGGASFTKVGLPESEHIGKIIVHPEDGDTVFVAAQGPLWRSGGERGLYKTTDGGKTWSRVLHISDDTGVNEVLLDPTNPNIMYASAYQRRRHTWTLINGGPESGLYKSTDGGDSWEKINSGLPAGDKGRIGLAISPHNSEIVYAIVEAVGKAGGFYRSANRGESWQRMSDYVSGSPQYYQELVACPHKMDRVYAMDTYMMVSEDGGKTFNRLGEADKHVDNHALIIDPIDADHLLVGCDGGVYESWDRGKTYDFKANLPITQFYKVALSNEKPFYYVYGGTQDNATQGGPSQTPNVHGIRNSDWFITVFGDGFDPAVDPEDPDTIYSQWQYGGLVRYDRKTGVRVEIKPQPAEGGPVLRWNWDSALMISPHNHQRVYYGSQILFRSDDRGDSWNAVSEDLSRNLDRNKLKVMGRVWGVDTVAKNESTSLYGTIVSVSESPQVEGLLYVGTDDGMVQVSEDGGKNWRGVSKFGTLKIPEFGYINDIEADLYDADTVYVAINNHKRGDFKPYIVKSSDRGRTWTEMTGDLPERGSVYTLKQDHVDPNLLFCGTEFGCFYTINGGGKWVKLATGLPTVCVRDLEIQRDENDLVLATFGRGFYILDNYSLLRDLPADGLKDNQIFPIRQGKMFAQSAPLAVGRRAFQGASFYSGDNPEYGVRIDYYLSASLKTKKSLRQQQDRSAAEKGADSPYPSWDELKAEDREASPRVWLTLRDAQGHVVRRLKASTSKGLHRTFWNYTHAGFDRGAPVAVPGKYTVDLMQMDDGEVTQLVEPVAFEIQPISFQQMSAAERKTAIEFSRKVLKLSNTLNATTQVLAETQNNIDKIKSVLKRDPKLDPTLENDVRAIELKLLDINEAFRGDPTKSRRNENAYPGFLSRLGRMASGAIAGPTGTHRAQFEIIVNEYKRASKQINEVLKKDLPALNKKLDNAKAPWTPGRAIPKLN</sequence>
<dbReference type="InterPro" id="IPR031778">
    <property type="entry name" value="Sortilin_N"/>
</dbReference>
<evidence type="ECO:0000256" key="2">
    <source>
        <dbReference type="SAM" id="MobiDB-lite"/>
    </source>
</evidence>
<feature type="chain" id="PRO_5022023106" evidence="3">
    <location>
        <begin position="24"/>
        <end position="1079"/>
    </location>
</feature>
<organism evidence="5 6">
    <name type="scientific">Stieleria bergensis</name>
    <dbReference type="NCBI Taxonomy" id="2528025"/>
    <lineage>
        <taxon>Bacteria</taxon>
        <taxon>Pseudomonadati</taxon>
        <taxon>Planctomycetota</taxon>
        <taxon>Planctomycetia</taxon>
        <taxon>Pirellulales</taxon>
        <taxon>Pirellulaceae</taxon>
        <taxon>Stieleria</taxon>
    </lineage>
</organism>
<dbReference type="Pfam" id="PF15902">
    <property type="entry name" value="Sortilin-Vps10"/>
    <property type="match status" value="1"/>
</dbReference>
<dbReference type="AlphaFoldDB" id="A0A517SUD5"/>
<dbReference type="PANTHER" id="PTHR43739">
    <property type="entry name" value="XYLOGLUCANASE (EUROFUNG)"/>
    <property type="match status" value="1"/>
</dbReference>
<evidence type="ECO:0000313" key="5">
    <source>
        <dbReference type="EMBL" id="QDT59744.1"/>
    </source>
</evidence>
<feature type="domain" description="Sortilin N-terminal" evidence="4">
    <location>
        <begin position="133"/>
        <end position="257"/>
    </location>
</feature>
<gene>
    <name evidence="5" type="primary">hcf136</name>
    <name evidence="5" type="ORF">SV7mr_22530</name>
</gene>
<feature type="compositionally biased region" description="Basic and acidic residues" evidence="2">
    <location>
        <begin position="813"/>
        <end position="823"/>
    </location>
</feature>
<accession>A0A517SUD5</accession>
<dbReference type="Gene3D" id="2.130.10.10">
    <property type="entry name" value="YVTN repeat-like/Quinoprotein amine dehydrogenase"/>
    <property type="match status" value="5"/>
</dbReference>
<dbReference type="InterPro" id="IPR052025">
    <property type="entry name" value="Xyloglucanase_GH74"/>
</dbReference>
<dbReference type="SUPFAM" id="SSF110296">
    <property type="entry name" value="Oligoxyloglucan reducing end-specific cellobiohydrolase"/>
    <property type="match status" value="1"/>
</dbReference>
<dbReference type="InterPro" id="IPR036278">
    <property type="entry name" value="Sialidase_sf"/>
</dbReference>
<dbReference type="RefSeq" id="WP_145271820.1">
    <property type="nucleotide sequence ID" value="NZ_CP036272.1"/>
</dbReference>
<feature type="signal peptide" evidence="3">
    <location>
        <begin position="1"/>
        <end position="23"/>
    </location>
</feature>
<protein>
    <submittedName>
        <fullName evidence="5">Ycf48-like protein</fullName>
    </submittedName>
</protein>
<evidence type="ECO:0000313" key="6">
    <source>
        <dbReference type="Proteomes" id="UP000315003"/>
    </source>
</evidence>
<dbReference type="GO" id="GO:0010411">
    <property type="term" value="P:xyloglucan metabolic process"/>
    <property type="evidence" value="ECO:0007669"/>
    <property type="project" value="TreeGrafter"/>
</dbReference>
<keyword evidence="1" id="KW-0677">Repeat</keyword>
<reference evidence="5 6" key="1">
    <citation type="submission" date="2019-02" db="EMBL/GenBank/DDBJ databases">
        <title>Deep-cultivation of Planctomycetes and their phenomic and genomic characterization uncovers novel biology.</title>
        <authorList>
            <person name="Wiegand S."/>
            <person name="Jogler M."/>
            <person name="Boedeker C."/>
            <person name="Pinto D."/>
            <person name="Vollmers J."/>
            <person name="Rivas-Marin E."/>
            <person name="Kohn T."/>
            <person name="Peeters S.H."/>
            <person name="Heuer A."/>
            <person name="Rast P."/>
            <person name="Oberbeckmann S."/>
            <person name="Bunk B."/>
            <person name="Jeske O."/>
            <person name="Meyerdierks A."/>
            <person name="Storesund J.E."/>
            <person name="Kallscheuer N."/>
            <person name="Luecker S."/>
            <person name="Lage O.M."/>
            <person name="Pohl T."/>
            <person name="Merkel B.J."/>
            <person name="Hornburger P."/>
            <person name="Mueller R.-W."/>
            <person name="Bruemmer F."/>
            <person name="Labrenz M."/>
            <person name="Spormann A.M."/>
            <person name="Op den Camp H."/>
            <person name="Overmann J."/>
            <person name="Amann R."/>
            <person name="Jetten M.S.M."/>
            <person name="Mascher T."/>
            <person name="Medema M.H."/>
            <person name="Devos D.P."/>
            <person name="Kaster A.-K."/>
            <person name="Ovreas L."/>
            <person name="Rohde M."/>
            <person name="Galperin M.Y."/>
            <person name="Jogler C."/>
        </authorList>
    </citation>
    <scope>NUCLEOTIDE SEQUENCE [LARGE SCALE GENOMIC DNA]</scope>
    <source>
        <strain evidence="5 6">SV_7m_r</strain>
    </source>
</reference>
<keyword evidence="6" id="KW-1185">Reference proteome</keyword>
<dbReference type="OrthoDB" id="290345at2"/>
<name>A0A517SUD5_9BACT</name>
<proteinExistence type="predicted"/>
<evidence type="ECO:0000256" key="1">
    <source>
        <dbReference type="ARBA" id="ARBA00022737"/>
    </source>
</evidence>
<dbReference type="InterPro" id="IPR015943">
    <property type="entry name" value="WD40/YVTN_repeat-like_dom_sf"/>
</dbReference>
<dbReference type="CDD" id="cd15482">
    <property type="entry name" value="Sialidase_non-viral"/>
    <property type="match status" value="1"/>
</dbReference>
<dbReference type="EMBL" id="CP036272">
    <property type="protein sequence ID" value="QDT59744.1"/>
    <property type="molecule type" value="Genomic_DNA"/>
</dbReference>
<keyword evidence="3" id="KW-0732">Signal</keyword>
<feature type="region of interest" description="Disordered" evidence="2">
    <location>
        <begin position="810"/>
        <end position="835"/>
    </location>
</feature>
<evidence type="ECO:0000256" key="3">
    <source>
        <dbReference type="SAM" id="SignalP"/>
    </source>
</evidence>
<dbReference type="Proteomes" id="UP000315003">
    <property type="component" value="Chromosome"/>
</dbReference>
<dbReference type="SUPFAM" id="SSF50939">
    <property type="entry name" value="Sialidases"/>
    <property type="match status" value="1"/>
</dbReference>
<dbReference type="PANTHER" id="PTHR43739:SF5">
    <property type="entry name" value="EXO-ALPHA-SIALIDASE"/>
    <property type="match status" value="1"/>
</dbReference>